<dbReference type="Pfam" id="PF08241">
    <property type="entry name" value="Methyltransf_11"/>
    <property type="match status" value="1"/>
</dbReference>
<dbReference type="InterPro" id="IPR013216">
    <property type="entry name" value="Methyltransf_11"/>
</dbReference>
<evidence type="ECO:0000313" key="4">
    <source>
        <dbReference type="Proteomes" id="UP001596138"/>
    </source>
</evidence>
<dbReference type="SUPFAM" id="SSF53335">
    <property type="entry name" value="S-adenosyl-L-methionine-dependent methyltransferases"/>
    <property type="match status" value="1"/>
</dbReference>
<proteinExistence type="predicted"/>
<organism evidence="3 4">
    <name type="scientific">Longivirga aurantiaca</name>
    <dbReference type="NCBI Taxonomy" id="1837743"/>
    <lineage>
        <taxon>Bacteria</taxon>
        <taxon>Bacillati</taxon>
        <taxon>Actinomycetota</taxon>
        <taxon>Actinomycetes</taxon>
        <taxon>Sporichthyales</taxon>
        <taxon>Sporichthyaceae</taxon>
        <taxon>Longivirga</taxon>
    </lineage>
</organism>
<sequence length="253" mass="26586">MSHPLPLTGERTLPGVRGEEYWFARHEAAYAWLVDALADRLSGAAVVEAGSGEGYGAAMLRSAGAATVLALEYDDASARHAHTTYGSVRTVRANLAMLPVATASVDLLVTLQVVEHLWDLRGFLRACFRSVRPGGALVVTTPNRPVFSPGLGRGEKPTNPFHVEELDAGQLHDLLVDAGFVDVVVHGLQHGPRITAWEAEHGVGIVAAQVAAVLDSGHVPDGLEAFVATVTAADFEVGGHDGAQDLVAVAVRP</sequence>
<keyword evidence="4" id="KW-1185">Reference proteome</keyword>
<dbReference type="EC" id="2.1.1.64" evidence="3"/>
<keyword evidence="1 3" id="KW-0808">Transferase</keyword>
<gene>
    <name evidence="3" type="ORF">ACFQGU_07660</name>
</gene>
<evidence type="ECO:0000256" key="1">
    <source>
        <dbReference type="ARBA" id="ARBA00022679"/>
    </source>
</evidence>
<dbReference type="PANTHER" id="PTHR43861:SF3">
    <property type="entry name" value="PUTATIVE (AFU_ORTHOLOGUE AFUA_2G14390)-RELATED"/>
    <property type="match status" value="1"/>
</dbReference>
<dbReference type="InterPro" id="IPR029063">
    <property type="entry name" value="SAM-dependent_MTases_sf"/>
</dbReference>
<dbReference type="Proteomes" id="UP001596138">
    <property type="component" value="Unassembled WGS sequence"/>
</dbReference>
<comment type="caution">
    <text evidence="3">The sequence shown here is derived from an EMBL/GenBank/DDBJ whole genome shotgun (WGS) entry which is preliminary data.</text>
</comment>
<feature type="domain" description="Methyltransferase type 11" evidence="2">
    <location>
        <begin position="48"/>
        <end position="139"/>
    </location>
</feature>
<keyword evidence="3" id="KW-0489">Methyltransferase</keyword>
<dbReference type="GO" id="GO:0061542">
    <property type="term" value="F:3-demethylubiquinol 3-O-methyltransferase activity"/>
    <property type="evidence" value="ECO:0007669"/>
    <property type="project" value="UniProtKB-EC"/>
</dbReference>
<name>A0ABW1SZQ7_9ACTN</name>
<dbReference type="GO" id="GO:0102208">
    <property type="term" value="F:2-polyprenyl-6-hydroxyphenol methylase activity"/>
    <property type="evidence" value="ECO:0007669"/>
    <property type="project" value="UniProtKB-EC"/>
</dbReference>
<dbReference type="EC" id="2.1.1.222" evidence="3"/>
<dbReference type="EMBL" id="JBHSTI010000008">
    <property type="protein sequence ID" value="MFC6237751.1"/>
    <property type="molecule type" value="Genomic_DNA"/>
</dbReference>
<dbReference type="Gene3D" id="3.40.50.150">
    <property type="entry name" value="Vaccinia Virus protein VP39"/>
    <property type="match status" value="1"/>
</dbReference>
<evidence type="ECO:0000259" key="2">
    <source>
        <dbReference type="Pfam" id="PF08241"/>
    </source>
</evidence>
<accession>A0ABW1SZQ7</accession>
<dbReference type="CDD" id="cd02440">
    <property type="entry name" value="AdoMet_MTases"/>
    <property type="match status" value="1"/>
</dbReference>
<dbReference type="PANTHER" id="PTHR43861">
    <property type="entry name" value="TRANS-ACONITATE 2-METHYLTRANSFERASE-RELATED"/>
    <property type="match status" value="1"/>
</dbReference>
<evidence type="ECO:0000313" key="3">
    <source>
        <dbReference type="EMBL" id="MFC6237751.1"/>
    </source>
</evidence>
<reference evidence="4" key="1">
    <citation type="journal article" date="2019" name="Int. J. Syst. Evol. Microbiol.">
        <title>The Global Catalogue of Microorganisms (GCM) 10K type strain sequencing project: providing services to taxonomists for standard genome sequencing and annotation.</title>
        <authorList>
            <consortium name="The Broad Institute Genomics Platform"/>
            <consortium name="The Broad Institute Genome Sequencing Center for Infectious Disease"/>
            <person name="Wu L."/>
            <person name="Ma J."/>
        </authorList>
    </citation>
    <scope>NUCLEOTIDE SEQUENCE [LARGE SCALE GENOMIC DNA]</scope>
    <source>
        <strain evidence="4">CGMCC 4.7317</strain>
    </source>
</reference>
<protein>
    <submittedName>
        <fullName evidence="3">Class I SAM-dependent methyltransferase</fullName>
        <ecNumber evidence="3">2.1.1.222</ecNumber>
        <ecNumber evidence="3">2.1.1.64</ecNumber>
    </submittedName>
</protein>
<dbReference type="RefSeq" id="WP_386765339.1">
    <property type="nucleotide sequence ID" value="NZ_JBHSTI010000008.1"/>
</dbReference>
<dbReference type="GO" id="GO:0032259">
    <property type="term" value="P:methylation"/>
    <property type="evidence" value="ECO:0007669"/>
    <property type="project" value="UniProtKB-KW"/>
</dbReference>